<comment type="caution">
    <text evidence="1">The sequence shown here is derived from an EMBL/GenBank/DDBJ whole genome shotgun (WGS) entry which is preliminary data.</text>
</comment>
<protein>
    <submittedName>
        <fullName evidence="1">Uncharacterized protein</fullName>
    </submittedName>
</protein>
<dbReference type="EMBL" id="JASAOG010000141">
    <property type="protein sequence ID" value="KAK0048139.1"/>
    <property type="molecule type" value="Genomic_DNA"/>
</dbReference>
<accession>A0AAD8F2Y4</accession>
<reference evidence="1" key="1">
    <citation type="journal article" date="2023" name="PLoS Negl. Trop. Dis.">
        <title>A genome sequence for Biomphalaria pfeifferi, the major vector snail for the human-infecting parasite Schistosoma mansoni.</title>
        <authorList>
            <person name="Bu L."/>
            <person name="Lu L."/>
            <person name="Laidemitt M.R."/>
            <person name="Zhang S.M."/>
            <person name="Mutuku M."/>
            <person name="Mkoji G."/>
            <person name="Steinauer M."/>
            <person name="Loker E.S."/>
        </authorList>
    </citation>
    <scope>NUCLEOTIDE SEQUENCE</scope>
    <source>
        <strain evidence="1">KasaAsao</strain>
    </source>
</reference>
<reference evidence="1" key="2">
    <citation type="submission" date="2023-04" db="EMBL/GenBank/DDBJ databases">
        <authorList>
            <person name="Bu L."/>
            <person name="Lu L."/>
            <person name="Laidemitt M.R."/>
            <person name="Zhang S.M."/>
            <person name="Mutuku M."/>
            <person name="Mkoji G."/>
            <person name="Steinauer M."/>
            <person name="Loker E.S."/>
        </authorList>
    </citation>
    <scope>NUCLEOTIDE SEQUENCE</scope>
    <source>
        <strain evidence="1">KasaAsao</strain>
        <tissue evidence="1">Whole Snail</tissue>
    </source>
</reference>
<proteinExistence type="predicted"/>
<dbReference type="AlphaFoldDB" id="A0AAD8F2Y4"/>
<feature type="non-terminal residue" evidence="1">
    <location>
        <position position="1"/>
    </location>
</feature>
<sequence>AYFNGFVSLGDGSAMEEPPKYSSWSYSPVFLGVYWADFAQAASSELYVTQDETRFQDLNQHSSLLEFVQTHTNFRALGALSFTWKNMEPKAVSVQSQ</sequence>
<keyword evidence="2" id="KW-1185">Reference proteome</keyword>
<evidence type="ECO:0000313" key="2">
    <source>
        <dbReference type="Proteomes" id="UP001233172"/>
    </source>
</evidence>
<evidence type="ECO:0000313" key="1">
    <source>
        <dbReference type="EMBL" id="KAK0048139.1"/>
    </source>
</evidence>
<name>A0AAD8F2Y4_BIOPF</name>
<feature type="non-terminal residue" evidence="1">
    <location>
        <position position="97"/>
    </location>
</feature>
<dbReference type="Proteomes" id="UP001233172">
    <property type="component" value="Unassembled WGS sequence"/>
</dbReference>
<gene>
    <name evidence="1" type="ORF">Bpfe_022399</name>
</gene>
<organism evidence="1 2">
    <name type="scientific">Biomphalaria pfeifferi</name>
    <name type="common">Bloodfluke planorb</name>
    <name type="synonym">Freshwater snail</name>
    <dbReference type="NCBI Taxonomy" id="112525"/>
    <lineage>
        <taxon>Eukaryota</taxon>
        <taxon>Metazoa</taxon>
        <taxon>Spiralia</taxon>
        <taxon>Lophotrochozoa</taxon>
        <taxon>Mollusca</taxon>
        <taxon>Gastropoda</taxon>
        <taxon>Heterobranchia</taxon>
        <taxon>Euthyneura</taxon>
        <taxon>Panpulmonata</taxon>
        <taxon>Hygrophila</taxon>
        <taxon>Lymnaeoidea</taxon>
        <taxon>Planorbidae</taxon>
        <taxon>Biomphalaria</taxon>
    </lineage>
</organism>